<dbReference type="FunFam" id="1.10.510.10:FF:000382">
    <property type="entry name" value="Mitogen-activated protein kinase kinase kinase 2"/>
    <property type="match status" value="1"/>
</dbReference>
<dbReference type="GO" id="GO:0005737">
    <property type="term" value="C:cytoplasm"/>
    <property type="evidence" value="ECO:0000318"/>
    <property type="project" value="GO_Central"/>
</dbReference>
<gene>
    <name evidence="13" type="ORF">CHLRE_17g733300v5</name>
</gene>
<reference evidence="13 14" key="1">
    <citation type="journal article" date="2007" name="Science">
        <title>The Chlamydomonas genome reveals the evolution of key animal and plant functions.</title>
        <authorList>
            <person name="Merchant S.S."/>
            <person name="Prochnik S.E."/>
            <person name="Vallon O."/>
            <person name="Harris E.H."/>
            <person name="Karpowicz S.J."/>
            <person name="Witman G.B."/>
            <person name="Terry A."/>
            <person name="Salamov A."/>
            <person name="Fritz-Laylin L.K."/>
            <person name="Marechal-Drouard L."/>
            <person name="Marshall W.F."/>
            <person name="Qu L.H."/>
            <person name="Nelson D.R."/>
            <person name="Sanderfoot A.A."/>
            <person name="Spalding M.H."/>
            <person name="Kapitonov V.V."/>
            <person name="Ren Q."/>
            <person name="Ferris P."/>
            <person name="Lindquist E."/>
            <person name="Shapiro H."/>
            <person name="Lucas S.M."/>
            <person name="Grimwood J."/>
            <person name="Schmutz J."/>
            <person name="Cardol P."/>
            <person name="Cerutti H."/>
            <person name="Chanfreau G."/>
            <person name="Chen C.L."/>
            <person name="Cognat V."/>
            <person name="Croft M.T."/>
            <person name="Dent R."/>
            <person name="Dutcher S."/>
            <person name="Fernandez E."/>
            <person name="Fukuzawa H."/>
            <person name="Gonzalez-Ballester D."/>
            <person name="Gonzalez-Halphen D."/>
            <person name="Hallmann A."/>
            <person name="Hanikenne M."/>
            <person name="Hippler M."/>
            <person name="Inwood W."/>
            <person name="Jabbari K."/>
            <person name="Kalanon M."/>
            <person name="Kuras R."/>
            <person name="Lefebvre P.A."/>
            <person name="Lemaire S.D."/>
            <person name="Lobanov A.V."/>
            <person name="Lohr M."/>
            <person name="Manuell A."/>
            <person name="Meier I."/>
            <person name="Mets L."/>
            <person name="Mittag M."/>
            <person name="Mittelmeier T."/>
            <person name="Moroney J.V."/>
            <person name="Moseley J."/>
            <person name="Napoli C."/>
            <person name="Nedelcu A.M."/>
            <person name="Niyogi K."/>
            <person name="Novoselov S.V."/>
            <person name="Paulsen I.T."/>
            <person name="Pazour G."/>
            <person name="Purton S."/>
            <person name="Ral J.P."/>
            <person name="Riano-Pachon D.M."/>
            <person name="Riekhof W."/>
            <person name="Rymarquis L."/>
            <person name="Schroda M."/>
            <person name="Stern D."/>
            <person name="Umen J."/>
            <person name="Willows R."/>
            <person name="Wilson N."/>
            <person name="Zimmer S.L."/>
            <person name="Allmer J."/>
            <person name="Balk J."/>
            <person name="Bisova K."/>
            <person name="Chen C.J."/>
            <person name="Elias M."/>
            <person name="Gendler K."/>
            <person name="Hauser C."/>
            <person name="Lamb M.R."/>
            <person name="Ledford H."/>
            <person name="Long J.C."/>
            <person name="Minagawa J."/>
            <person name="Page M.D."/>
            <person name="Pan J."/>
            <person name="Pootakham W."/>
            <person name="Roje S."/>
            <person name="Rose A."/>
            <person name="Stahlberg E."/>
            <person name="Terauchi A.M."/>
            <person name="Yang P."/>
            <person name="Ball S."/>
            <person name="Bowler C."/>
            <person name="Dieckmann C.L."/>
            <person name="Gladyshev V.N."/>
            <person name="Green P."/>
            <person name="Jorgensen R."/>
            <person name="Mayfield S."/>
            <person name="Mueller-Roeber B."/>
            <person name="Rajamani S."/>
            <person name="Sayre R.T."/>
            <person name="Brokstein P."/>
            <person name="Dubchak I."/>
            <person name="Goodstein D."/>
            <person name="Hornick L."/>
            <person name="Huang Y.W."/>
            <person name="Jhaveri J."/>
            <person name="Luo Y."/>
            <person name="Martinez D."/>
            <person name="Ngau W.C."/>
            <person name="Otillar B."/>
            <person name="Poliakov A."/>
            <person name="Porter A."/>
            <person name="Szajkowski L."/>
            <person name="Werner G."/>
            <person name="Zhou K."/>
            <person name="Grigoriev I.V."/>
            <person name="Rokhsar D.S."/>
            <person name="Grossman A.R."/>
        </authorList>
    </citation>
    <scope>NUCLEOTIDE SEQUENCE [LARGE SCALE GENOMIC DNA]</scope>
    <source>
        <strain evidence="14">CC-503</strain>
    </source>
</reference>
<evidence type="ECO:0000256" key="7">
    <source>
        <dbReference type="ARBA" id="ARBA00022840"/>
    </source>
</evidence>
<dbReference type="PROSITE" id="PS00107">
    <property type="entry name" value="PROTEIN_KINASE_ATP"/>
    <property type="match status" value="1"/>
</dbReference>
<dbReference type="PANTHER" id="PTHR48016:SF56">
    <property type="entry name" value="MAPKK KINASE"/>
    <property type="match status" value="1"/>
</dbReference>
<protein>
    <recommendedName>
        <fullName evidence="2">mitogen-activated protein kinase kinase kinase</fullName>
        <ecNumber evidence="2">2.7.11.25</ecNumber>
    </recommendedName>
</protein>
<evidence type="ECO:0000256" key="1">
    <source>
        <dbReference type="ARBA" id="ARBA00006529"/>
    </source>
</evidence>
<proteinExistence type="inferred from homology"/>
<dbReference type="KEGG" id="cre:CHLRE_17g733300v5"/>
<evidence type="ECO:0000256" key="10">
    <source>
        <dbReference type="PROSITE-ProRule" id="PRU10141"/>
    </source>
</evidence>
<evidence type="ECO:0000313" key="13">
    <source>
        <dbReference type="EMBL" id="PNW70763.1"/>
    </source>
</evidence>
<dbReference type="GO" id="GO:0004709">
    <property type="term" value="F:MAP kinase kinase kinase activity"/>
    <property type="evidence" value="ECO:0007669"/>
    <property type="project" value="UniProtKB-EC"/>
</dbReference>
<feature type="domain" description="Protein kinase" evidence="12">
    <location>
        <begin position="213"/>
        <end position="487"/>
    </location>
</feature>
<dbReference type="RefSeq" id="XP_042914931.1">
    <property type="nucleotide sequence ID" value="XM_043072472.1"/>
</dbReference>
<comment type="catalytic activity">
    <reaction evidence="8">
        <text>L-threonyl-[protein] + ATP = O-phospho-L-threonyl-[protein] + ADP + H(+)</text>
        <dbReference type="Rhea" id="RHEA:46608"/>
        <dbReference type="Rhea" id="RHEA-COMP:11060"/>
        <dbReference type="Rhea" id="RHEA-COMP:11605"/>
        <dbReference type="ChEBI" id="CHEBI:15378"/>
        <dbReference type="ChEBI" id="CHEBI:30013"/>
        <dbReference type="ChEBI" id="CHEBI:30616"/>
        <dbReference type="ChEBI" id="CHEBI:61977"/>
        <dbReference type="ChEBI" id="CHEBI:456216"/>
        <dbReference type="EC" id="2.7.11.25"/>
    </reaction>
</comment>
<evidence type="ECO:0000256" key="9">
    <source>
        <dbReference type="ARBA" id="ARBA00048329"/>
    </source>
</evidence>
<dbReference type="ExpressionAtlas" id="A0A2K3CR55">
    <property type="expression patterns" value="baseline"/>
</dbReference>
<dbReference type="SMART" id="SM00220">
    <property type="entry name" value="S_TKc"/>
    <property type="match status" value="1"/>
</dbReference>
<dbReference type="InterPro" id="IPR017441">
    <property type="entry name" value="Protein_kinase_ATP_BS"/>
</dbReference>
<keyword evidence="14" id="KW-1185">Reference proteome</keyword>
<evidence type="ECO:0000256" key="11">
    <source>
        <dbReference type="SAM" id="MobiDB-lite"/>
    </source>
</evidence>
<feature type="compositionally biased region" description="Polar residues" evidence="11">
    <location>
        <begin position="8"/>
        <end position="18"/>
    </location>
</feature>
<evidence type="ECO:0000256" key="4">
    <source>
        <dbReference type="ARBA" id="ARBA00022679"/>
    </source>
</evidence>
<dbReference type="AlphaFoldDB" id="A0A2K3CR55"/>
<dbReference type="OrthoDB" id="266718at2759"/>
<dbReference type="InterPro" id="IPR000719">
    <property type="entry name" value="Prot_kinase_dom"/>
</dbReference>
<dbReference type="Pfam" id="PF00069">
    <property type="entry name" value="Pkinase"/>
    <property type="match status" value="1"/>
</dbReference>
<evidence type="ECO:0000256" key="5">
    <source>
        <dbReference type="ARBA" id="ARBA00022741"/>
    </source>
</evidence>
<feature type="binding site" evidence="10">
    <location>
        <position position="242"/>
    </location>
    <ligand>
        <name>ATP</name>
        <dbReference type="ChEBI" id="CHEBI:30616"/>
    </ligand>
</feature>
<dbReference type="STRING" id="3055.A0A2K3CR55"/>
<dbReference type="InterPro" id="IPR050538">
    <property type="entry name" value="MAP_kinase_kinase_kinase"/>
</dbReference>
<dbReference type="PROSITE" id="PS50011">
    <property type="entry name" value="PROTEIN_KINASE_DOM"/>
    <property type="match status" value="1"/>
</dbReference>
<comment type="catalytic activity">
    <reaction evidence="9">
        <text>L-seryl-[protein] + ATP = O-phospho-L-seryl-[protein] + ADP + H(+)</text>
        <dbReference type="Rhea" id="RHEA:17989"/>
        <dbReference type="Rhea" id="RHEA-COMP:9863"/>
        <dbReference type="Rhea" id="RHEA-COMP:11604"/>
        <dbReference type="ChEBI" id="CHEBI:15378"/>
        <dbReference type="ChEBI" id="CHEBI:29999"/>
        <dbReference type="ChEBI" id="CHEBI:30616"/>
        <dbReference type="ChEBI" id="CHEBI:83421"/>
        <dbReference type="ChEBI" id="CHEBI:456216"/>
        <dbReference type="EC" id="2.7.11.25"/>
    </reaction>
</comment>
<organism evidence="13 14">
    <name type="scientific">Chlamydomonas reinhardtii</name>
    <name type="common">Chlamydomonas smithii</name>
    <dbReference type="NCBI Taxonomy" id="3055"/>
    <lineage>
        <taxon>Eukaryota</taxon>
        <taxon>Viridiplantae</taxon>
        <taxon>Chlorophyta</taxon>
        <taxon>core chlorophytes</taxon>
        <taxon>Chlorophyceae</taxon>
        <taxon>CS clade</taxon>
        <taxon>Chlamydomonadales</taxon>
        <taxon>Chlamydomonadaceae</taxon>
        <taxon>Chlamydomonas</taxon>
    </lineage>
</organism>
<dbReference type="PANTHER" id="PTHR48016">
    <property type="entry name" value="MAP KINASE KINASE KINASE SSK2-RELATED-RELATED"/>
    <property type="match status" value="1"/>
</dbReference>
<comment type="similarity">
    <text evidence="1">Belongs to the protein kinase superfamily. STE Ser/Thr protein kinase family. MAP kinase kinase kinase subfamily.</text>
</comment>
<dbReference type="OMA" id="ENWHESI"/>
<dbReference type="PaxDb" id="3055-EDO98466"/>
<dbReference type="EC" id="2.7.11.25" evidence="2"/>
<keyword evidence="4" id="KW-0808">Transferase</keyword>
<keyword evidence="3" id="KW-0723">Serine/threonine-protein kinase</keyword>
<evidence type="ECO:0000256" key="2">
    <source>
        <dbReference type="ARBA" id="ARBA00012406"/>
    </source>
</evidence>
<dbReference type="GO" id="GO:0005524">
    <property type="term" value="F:ATP binding"/>
    <property type="evidence" value="ECO:0007669"/>
    <property type="project" value="UniProtKB-UniRule"/>
</dbReference>
<evidence type="ECO:0000256" key="3">
    <source>
        <dbReference type="ARBA" id="ARBA00022527"/>
    </source>
</evidence>
<feature type="region of interest" description="Disordered" evidence="11">
    <location>
        <begin position="1"/>
        <end position="118"/>
    </location>
</feature>
<evidence type="ECO:0000256" key="8">
    <source>
        <dbReference type="ARBA" id="ARBA00047559"/>
    </source>
</evidence>
<keyword evidence="7 10" id="KW-0067">ATP-binding</keyword>
<dbReference type="Proteomes" id="UP000006906">
    <property type="component" value="Chromosome 17"/>
</dbReference>
<evidence type="ECO:0000259" key="12">
    <source>
        <dbReference type="PROSITE" id="PS50011"/>
    </source>
</evidence>
<dbReference type="CDD" id="cd06632">
    <property type="entry name" value="STKc_MEKK1_plant"/>
    <property type="match status" value="1"/>
</dbReference>
<sequence>MGLCGSKANGSSDGANGTQHKDGALGPGVASAWDVQVKLGSPSGGGSDHQPLLGTESVGGPSGATTTPVQAFAEHESASVPESGGGGGGLTSRFFKRGPAQPVQPQPLRPGGSSGDAATGVGGAAPLLPGSAAAVAAAAAAASGAAAAAVAAAAATAAGAAGGTPNAAGAASAAAPWRSGGAAASRCDAVAQTDASLLYPLLRDPSPTVPVRWRKGEGIGSGSFGQVYLALNCDTGELLAVKEVPAGLAGGDGGGAGGGGREAVAQLEREVALLSALRHPNIVRYVGTQRSGAGGGGGGGGGAPLYIFLEYVPGGSLSSQLARFGPLPEPLVALYTRQLLLGLAYLHAQRTVHRDVKGANLLLEKTGVLKLADFGMAKQLMEQVSFTRSFKGSAYWMAPEVIKQQGYGVQADIWSVGCTVLEMATGKPPWSQCTSQVQAIFKIASSPDLPAIPDHLSPQASEFILLCLQRDPSSRPTAEELLRHPFVTQPLTRIPLPPALADPLNFLYDARGTAPGLGGGGAAGALVIAGGGGVAGGGMAGGPGSVTGIVGPGATGNSLALAMGLSPLRVPGHAGVAGAAGGGGRMGSAVGTPSALGGGAGGMMLSPAAAAAAAAAAAVNSPASGGGAANPFALALAAAAVAPGLAGAGGGAGGGAAGLDFFGGGGAGGGGGGPLDEDHLAALVLGNSVHISKAARAAQQAMAADEEREEDDALHIDFTTQPQQFRVRGLLTLPPLKQLTGGQLPPLSITPQVIRQQQALPLLHMHQVGPPHTSSAVQGAGAYGMRAEAAAAAAVAGAALSFAGGVGGARGAAAGGGG</sequence>
<evidence type="ECO:0000313" key="14">
    <source>
        <dbReference type="Proteomes" id="UP000006906"/>
    </source>
</evidence>
<name>A0A2K3CR55_CHLRE</name>
<dbReference type="SUPFAM" id="SSF56112">
    <property type="entry name" value="Protein kinase-like (PK-like)"/>
    <property type="match status" value="1"/>
</dbReference>
<accession>A0A2K3CR55</accession>
<keyword evidence="6" id="KW-0418">Kinase</keyword>
<dbReference type="GeneID" id="5725148"/>
<dbReference type="Gramene" id="PNW70763">
    <property type="protein sequence ID" value="PNW70763"/>
    <property type="gene ID" value="CHLRE_17g733300v5"/>
</dbReference>
<dbReference type="InParanoid" id="A0A2K3CR55"/>
<keyword evidence="5 10" id="KW-0547">Nucleotide-binding</keyword>
<dbReference type="InterPro" id="IPR011009">
    <property type="entry name" value="Kinase-like_dom_sf"/>
</dbReference>
<dbReference type="EMBL" id="CM008978">
    <property type="protein sequence ID" value="PNW70763.1"/>
    <property type="molecule type" value="Genomic_DNA"/>
</dbReference>
<dbReference type="Gene3D" id="1.10.510.10">
    <property type="entry name" value="Transferase(Phosphotransferase) domain 1"/>
    <property type="match status" value="1"/>
</dbReference>
<evidence type="ECO:0000256" key="6">
    <source>
        <dbReference type="ARBA" id="ARBA00022777"/>
    </source>
</evidence>